<dbReference type="GO" id="GO:0003677">
    <property type="term" value="F:DNA binding"/>
    <property type="evidence" value="ECO:0007669"/>
    <property type="project" value="InterPro"/>
</dbReference>
<dbReference type="EMBL" id="GEBQ01000541">
    <property type="protein sequence ID" value="JAT39436.1"/>
    <property type="molecule type" value="Transcribed_RNA"/>
</dbReference>
<proteinExistence type="predicted"/>
<dbReference type="GO" id="GO:0008270">
    <property type="term" value="F:zinc ion binding"/>
    <property type="evidence" value="ECO:0007669"/>
    <property type="project" value="UniProtKB-KW"/>
</dbReference>
<evidence type="ECO:0000256" key="1">
    <source>
        <dbReference type="ARBA" id="ARBA00022723"/>
    </source>
</evidence>
<evidence type="ECO:0000259" key="6">
    <source>
        <dbReference type="PROSITE" id="PS50808"/>
    </source>
</evidence>
<keyword evidence="1" id="KW-0479">Metal-binding</keyword>
<evidence type="ECO:0000256" key="4">
    <source>
        <dbReference type="PROSITE-ProRule" id="PRU00027"/>
    </source>
</evidence>
<dbReference type="InterPro" id="IPR003656">
    <property type="entry name" value="Znf_BED"/>
</dbReference>
<accession>A0A1B6MU20</accession>
<keyword evidence="3" id="KW-0862">Zinc</keyword>
<evidence type="ECO:0000313" key="7">
    <source>
        <dbReference type="EMBL" id="JAT39436.1"/>
    </source>
</evidence>
<evidence type="ECO:0000256" key="3">
    <source>
        <dbReference type="ARBA" id="ARBA00022833"/>
    </source>
</evidence>
<sequence length="103" mass="11739">MVKKKGPAWDFFKEKDKGVVCKYCSKEYKQSNVNKMTKHIKKCFKCPQDMKKYLESQTSKIQGKESMRKSGEGLKELSVDVSSVPPEAGPSSARMPSRTRRTT</sequence>
<feature type="compositionally biased region" description="Basic and acidic residues" evidence="5">
    <location>
        <begin position="62"/>
        <end position="78"/>
    </location>
</feature>
<organism evidence="7">
    <name type="scientific">Graphocephala atropunctata</name>
    <dbReference type="NCBI Taxonomy" id="36148"/>
    <lineage>
        <taxon>Eukaryota</taxon>
        <taxon>Metazoa</taxon>
        <taxon>Ecdysozoa</taxon>
        <taxon>Arthropoda</taxon>
        <taxon>Hexapoda</taxon>
        <taxon>Insecta</taxon>
        <taxon>Pterygota</taxon>
        <taxon>Neoptera</taxon>
        <taxon>Paraneoptera</taxon>
        <taxon>Hemiptera</taxon>
        <taxon>Auchenorrhyncha</taxon>
        <taxon>Membracoidea</taxon>
        <taxon>Cicadellidae</taxon>
        <taxon>Cicadellinae</taxon>
        <taxon>Cicadellini</taxon>
        <taxon>Graphocephala</taxon>
    </lineage>
</organism>
<reference evidence="7" key="1">
    <citation type="submission" date="2015-11" db="EMBL/GenBank/DDBJ databases">
        <title>De novo transcriptome assembly of four potential Pierce s Disease insect vectors from Arizona vineyards.</title>
        <authorList>
            <person name="Tassone E.E."/>
        </authorList>
    </citation>
    <scope>NUCLEOTIDE SEQUENCE</scope>
</reference>
<dbReference type="Pfam" id="PF02892">
    <property type="entry name" value="zf-BED"/>
    <property type="match status" value="1"/>
</dbReference>
<feature type="region of interest" description="Disordered" evidence="5">
    <location>
        <begin position="57"/>
        <end position="103"/>
    </location>
</feature>
<evidence type="ECO:0000256" key="5">
    <source>
        <dbReference type="SAM" id="MobiDB-lite"/>
    </source>
</evidence>
<gene>
    <name evidence="7" type="ORF">g.26898</name>
</gene>
<feature type="domain" description="BED-type" evidence="6">
    <location>
        <begin position="3"/>
        <end position="53"/>
    </location>
</feature>
<evidence type="ECO:0000256" key="2">
    <source>
        <dbReference type="ARBA" id="ARBA00022771"/>
    </source>
</evidence>
<name>A0A1B6MU20_9HEMI</name>
<dbReference type="PROSITE" id="PS50808">
    <property type="entry name" value="ZF_BED"/>
    <property type="match status" value="1"/>
</dbReference>
<dbReference type="AlphaFoldDB" id="A0A1B6MU20"/>
<protein>
    <recommendedName>
        <fullName evidence="6">BED-type domain-containing protein</fullName>
    </recommendedName>
</protein>
<keyword evidence="2 4" id="KW-0863">Zinc-finger</keyword>